<dbReference type="AlphaFoldDB" id="A0A820G852"/>
<gene>
    <name evidence="9" type="ORF">BYL167_LOCUS9124</name>
    <name evidence="3" type="ORF">CJN711_LOCUS18706</name>
    <name evidence="8" type="ORF">GIL414_LOCUS7161</name>
    <name evidence="4" type="ORF">KQP761_LOCUS23625</name>
    <name evidence="5" type="ORF">MBJ925_LOCUS11635</name>
    <name evidence="11" type="ORF">OVN521_LOCUS30241</name>
    <name evidence="10" type="ORF">SMN809_LOCUS22579</name>
    <name evidence="12" type="ORF">UXM345_LOCUS32306</name>
    <name evidence="7" type="ORF">WKI299_LOCUS31765</name>
    <name evidence="6" type="ORF">XDN619_LOCUS11613</name>
</gene>
<evidence type="ECO:0000313" key="8">
    <source>
        <dbReference type="EMBL" id="CAF3912878.1"/>
    </source>
</evidence>
<evidence type="ECO:0000256" key="1">
    <source>
        <dbReference type="ARBA" id="ARBA00006066"/>
    </source>
</evidence>
<evidence type="ECO:0000313" key="10">
    <source>
        <dbReference type="EMBL" id="CAF4217546.1"/>
    </source>
</evidence>
<dbReference type="PANTHER" id="PTHR12993">
    <property type="entry name" value="N-ACETYLGLUCOSAMINYL-PHOSPHATIDYLINOSITOL DE-N-ACETYLASE-RELATED"/>
    <property type="match status" value="1"/>
</dbReference>
<dbReference type="OrthoDB" id="440160at2759"/>
<dbReference type="EMBL" id="CAJNRE010005151">
    <property type="protein sequence ID" value="CAF2042569.1"/>
    <property type="molecule type" value="Genomic_DNA"/>
</dbReference>
<dbReference type="EMBL" id="CAJNOV010008739">
    <property type="protein sequence ID" value="CAF1336568.1"/>
    <property type="molecule type" value="Genomic_DNA"/>
</dbReference>
<organism evidence="11 13">
    <name type="scientific">Rotaria magnacalcarata</name>
    <dbReference type="NCBI Taxonomy" id="392030"/>
    <lineage>
        <taxon>Eukaryota</taxon>
        <taxon>Metazoa</taxon>
        <taxon>Spiralia</taxon>
        <taxon>Gnathifera</taxon>
        <taxon>Rotifera</taxon>
        <taxon>Eurotatoria</taxon>
        <taxon>Bdelloidea</taxon>
        <taxon>Philodinida</taxon>
        <taxon>Philodinidae</taxon>
        <taxon>Rotaria</taxon>
    </lineage>
</organism>
<dbReference type="SUPFAM" id="SSF102588">
    <property type="entry name" value="LmbE-like"/>
    <property type="match status" value="1"/>
</dbReference>
<dbReference type="EMBL" id="CAJNOW010012763">
    <property type="protein sequence ID" value="CAF1613335.1"/>
    <property type="molecule type" value="Genomic_DNA"/>
</dbReference>
<dbReference type="EMBL" id="CAJOBG010009794">
    <property type="protein sequence ID" value="CAF4273732.1"/>
    <property type="molecule type" value="Genomic_DNA"/>
</dbReference>
<dbReference type="InterPro" id="IPR003737">
    <property type="entry name" value="GlcNAc_PI_deacetylase-related"/>
</dbReference>
<evidence type="ECO:0000313" key="6">
    <source>
        <dbReference type="EMBL" id="CAF2066352.1"/>
    </source>
</evidence>
<dbReference type="InterPro" id="IPR024078">
    <property type="entry name" value="LmbE-like_dom_sf"/>
</dbReference>
<dbReference type="Proteomes" id="UP000663842">
    <property type="component" value="Unassembled WGS sequence"/>
</dbReference>
<dbReference type="Proteomes" id="UP000681967">
    <property type="component" value="Unassembled WGS sequence"/>
</dbReference>
<evidence type="ECO:0000313" key="9">
    <source>
        <dbReference type="EMBL" id="CAF3913751.1"/>
    </source>
</evidence>
<evidence type="ECO:0000313" key="4">
    <source>
        <dbReference type="EMBL" id="CAF1613335.1"/>
    </source>
</evidence>
<dbReference type="Proteomes" id="UP000663856">
    <property type="component" value="Unassembled WGS sequence"/>
</dbReference>
<dbReference type="Proteomes" id="UP000676336">
    <property type="component" value="Unassembled WGS sequence"/>
</dbReference>
<dbReference type="PANTHER" id="PTHR12993:SF11">
    <property type="entry name" value="N-ACETYLGLUCOSAMINYL-PHOSPHATIDYLINOSITOL DE-N-ACETYLASE"/>
    <property type="match status" value="1"/>
</dbReference>
<dbReference type="Proteomes" id="UP000681720">
    <property type="component" value="Unassembled WGS sequence"/>
</dbReference>
<dbReference type="Proteomes" id="UP000663887">
    <property type="component" value="Unassembled WGS sequence"/>
</dbReference>
<dbReference type="UniPathway" id="UPA00196"/>
<dbReference type="Proteomes" id="UP000663855">
    <property type="component" value="Unassembled WGS sequence"/>
</dbReference>
<dbReference type="EMBL" id="CAJOBI010021176">
    <property type="protein sequence ID" value="CAF4217546.1"/>
    <property type="molecule type" value="Genomic_DNA"/>
</dbReference>
<dbReference type="EMBL" id="CAJOBF010009732">
    <property type="protein sequence ID" value="CAF4280337.1"/>
    <property type="molecule type" value="Genomic_DNA"/>
</dbReference>
<dbReference type="EMBL" id="CAJOBH010002580">
    <property type="protein sequence ID" value="CAF3913751.1"/>
    <property type="molecule type" value="Genomic_DNA"/>
</dbReference>
<evidence type="ECO:0000313" key="5">
    <source>
        <dbReference type="EMBL" id="CAF2042569.1"/>
    </source>
</evidence>
<dbReference type="EMBL" id="CAJNRF010014547">
    <property type="protein sequence ID" value="CAF2157947.1"/>
    <property type="molecule type" value="Genomic_DNA"/>
</dbReference>
<proteinExistence type="inferred from homology"/>
<comment type="similarity">
    <text evidence="1">Belongs to the PIGL family.</text>
</comment>
<protein>
    <recommendedName>
        <fullName evidence="2">N-acetylglucosaminylphosphatidylinositol deacetylase</fullName>
        <ecNumber evidence="2">3.5.1.89</ecNumber>
    </recommendedName>
</protein>
<dbReference type="EMBL" id="CAJNRG010004440">
    <property type="protein sequence ID" value="CAF2066352.1"/>
    <property type="molecule type" value="Genomic_DNA"/>
</dbReference>
<dbReference type="GO" id="GO:0000225">
    <property type="term" value="F:N-acetylglucosaminylphosphatidylinositol deacetylase activity"/>
    <property type="evidence" value="ECO:0007669"/>
    <property type="project" value="UniProtKB-EC"/>
</dbReference>
<dbReference type="GO" id="GO:0016020">
    <property type="term" value="C:membrane"/>
    <property type="evidence" value="ECO:0007669"/>
    <property type="project" value="GOC"/>
</dbReference>
<evidence type="ECO:0000313" key="7">
    <source>
        <dbReference type="EMBL" id="CAF2157947.1"/>
    </source>
</evidence>
<dbReference type="Pfam" id="PF02585">
    <property type="entry name" value="PIG-L"/>
    <property type="match status" value="1"/>
</dbReference>
<dbReference type="Proteomes" id="UP000663834">
    <property type="component" value="Unassembled WGS sequence"/>
</dbReference>
<keyword evidence="13" id="KW-1185">Reference proteome</keyword>
<name>A0A820G852_9BILA</name>
<dbReference type="GO" id="GO:0006506">
    <property type="term" value="P:GPI anchor biosynthetic process"/>
    <property type="evidence" value="ECO:0007669"/>
    <property type="project" value="UniProtKB-UniPathway"/>
</dbReference>
<dbReference type="EMBL" id="CAJOBJ010002141">
    <property type="protein sequence ID" value="CAF3912878.1"/>
    <property type="molecule type" value="Genomic_DNA"/>
</dbReference>
<evidence type="ECO:0000256" key="2">
    <source>
        <dbReference type="ARBA" id="ARBA00012176"/>
    </source>
</evidence>
<sequence length="100" mass="11375">MEIKNAKNFLIVVAHPDDECLFFSPTIIGLISRHKTGHILVFSTGNSNGLGSMREKELNESSQQLGIDLSRCLALNLTDLQDNSHRWWSKENISEMIKKY</sequence>
<dbReference type="Gene3D" id="3.40.50.10320">
    <property type="entry name" value="LmbE-like"/>
    <property type="match status" value="1"/>
</dbReference>
<evidence type="ECO:0000313" key="3">
    <source>
        <dbReference type="EMBL" id="CAF1336568.1"/>
    </source>
</evidence>
<dbReference type="Proteomes" id="UP000663824">
    <property type="component" value="Unassembled WGS sequence"/>
</dbReference>
<dbReference type="EC" id="3.5.1.89" evidence="2"/>
<dbReference type="GO" id="GO:0005783">
    <property type="term" value="C:endoplasmic reticulum"/>
    <property type="evidence" value="ECO:0007669"/>
    <property type="project" value="TreeGrafter"/>
</dbReference>
<evidence type="ECO:0000313" key="13">
    <source>
        <dbReference type="Proteomes" id="UP000663866"/>
    </source>
</evidence>
<evidence type="ECO:0000313" key="11">
    <source>
        <dbReference type="EMBL" id="CAF4273732.1"/>
    </source>
</evidence>
<evidence type="ECO:0000313" key="12">
    <source>
        <dbReference type="EMBL" id="CAF4280337.1"/>
    </source>
</evidence>
<reference evidence="11" key="1">
    <citation type="submission" date="2021-02" db="EMBL/GenBank/DDBJ databases">
        <authorList>
            <person name="Nowell W R."/>
        </authorList>
    </citation>
    <scope>NUCLEOTIDE SEQUENCE</scope>
</reference>
<dbReference type="Proteomes" id="UP000663866">
    <property type="component" value="Unassembled WGS sequence"/>
</dbReference>
<accession>A0A820G852</accession>
<comment type="caution">
    <text evidence="11">The sequence shown here is derived from an EMBL/GenBank/DDBJ whole genome shotgun (WGS) entry which is preliminary data.</text>
</comment>